<dbReference type="InterPro" id="IPR011990">
    <property type="entry name" value="TPR-like_helical_dom_sf"/>
</dbReference>
<dbReference type="InterPro" id="IPR027417">
    <property type="entry name" value="P-loop_NTPase"/>
</dbReference>
<dbReference type="EMBL" id="BRXZ01000012">
    <property type="protein sequence ID" value="GMI02964.1"/>
    <property type="molecule type" value="Genomic_DNA"/>
</dbReference>
<dbReference type="InterPro" id="IPR001054">
    <property type="entry name" value="A/G_cyclase"/>
</dbReference>
<protein>
    <recommendedName>
        <fullName evidence="5">Guanylate cyclase domain-containing protein</fullName>
    </recommendedName>
</protein>
<dbReference type="GO" id="GO:0009190">
    <property type="term" value="P:cyclic nucleotide biosynthetic process"/>
    <property type="evidence" value="ECO:0007669"/>
    <property type="project" value="InterPro"/>
</dbReference>
<evidence type="ECO:0000313" key="6">
    <source>
        <dbReference type="EMBL" id="GMI02964.1"/>
    </source>
</evidence>
<dbReference type="CDD" id="cd07302">
    <property type="entry name" value="CHD"/>
    <property type="match status" value="2"/>
</dbReference>
<gene>
    <name evidence="6" type="ORF">TrRE_jg3035</name>
</gene>
<dbReference type="SUPFAM" id="SSF52540">
    <property type="entry name" value="P-loop containing nucleoside triphosphate hydrolases"/>
    <property type="match status" value="2"/>
</dbReference>
<dbReference type="InterPro" id="IPR041664">
    <property type="entry name" value="AAA_16"/>
</dbReference>
<dbReference type="OrthoDB" id="194468at2759"/>
<dbReference type="GO" id="GO:0005524">
    <property type="term" value="F:ATP binding"/>
    <property type="evidence" value="ECO:0007669"/>
    <property type="project" value="UniProtKB-KW"/>
</dbReference>
<dbReference type="GO" id="GO:0005737">
    <property type="term" value="C:cytoplasm"/>
    <property type="evidence" value="ECO:0007669"/>
    <property type="project" value="TreeGrafter"/>
</dbReference>
<evidence type="ECO:0000313" key="7">
    <source>
        <dbReference type="Proteomes" id="UP001165082"/>
    </source>
</evidence>
<keyword evidence="1" id="KW-0547">Nucleotide-binding</keyword>
<feature type="region of interest" description="Disordered" evidence="4">
    <location>
        <begin position="2236"/>
        <end position="2283"/>
    </location>
</feature>
<feature type="coiled-coil region" evidence="3">
    <location>
        <begin position="153"/>
        <end position="180"/>
    </location>
</feature>
<feature type="compositionally biased region" description="Basic and acidic residues" evidence="4">
    <location>
        <begin position="3349"/>
        <end position="3360"/>
    </location>
</feature>
<evidence type="ECO:0000256" key="4">
    <source>
        <dbReference type="SAM" id="MobiDB-lite"/>
    </source>
</evidence>
<dbReference type="Pfam" id="PF13191">
    <property type="entry name" value="AAA_16"/>
    <property type="match status" value="2"/>
</dbReference>
<evidence type="ECO:0000256" key="2">
    <source>
        <dbReference type="ARBA" id="ARBA00022840"/>
    </source>
</evidence>
<feature type="region of interest" description="Disordered" evidence="4">
    <location>
        <begin position="1846"/>
        <end position="1866"/>
    </location>
</feature>
<feature type="region of interest" description="Disordered" evidence="4">
    <location>
        <begin position="862"/>
        <end position="887"/>
    </location>
</feature>
<dbReference type="InterPro" id="IPR029787">
    <property type="entry name" value="Nucleotide_cyclase"/>
</dbReference>
<dbReference type="PANTHER" id="PTHR16305">
    <property type="entry name" value="TESTICULAR SOLUBLE ADENYLYL CYCLASE"/>
    <property type="match status" value="1"/>
</dbReference>
<dbReference type="SUPFAM" id="SSF48452">
    <property type="entry name" value="TPR-like"/>
    <property type="match status" value="1"/>
</dbReference>
<feature type="compositionally biased region" description="Basic and acidic residues" evidence="4">
    <location>
        <begin position="3626"/>
        <end position="3636"/>
    </location>
</feature>
<dbReference type="SUPFAM" id="SSF55073">
    <property type="entry name" value="Nucleotide cyclase"/>
    <property type="match status" value="2"/>
</dbReference>
<sequence>MGPIGHQNSLGRLHNEFERGNEIMKQALAIAKARQNDKIQKALAARRAKTAANAAAAFRGGSEHPSSQRASSPKQPLKSHSDRKKTQSIILDSPPKMPKKSHWDKLRQRNIISQTSLFRKSSSNKYELTPSSSLPSSSTLKSQGDMSRMSILNIELEARLSQKQDELDKAVKEIEVTKQENQVLLMSLKENQSNVAANHESNINTTIPIDLAANFLPNSVVSYVSTGEALTKPFHVTMEDTTLLFLDISGYTKLAEKLGSIGAEGTEILSKSISTFFETAILMIYSHGGDVIKFCGDALMCIFEPLEASEENDAHAHAHHHNPNDGRKVAALLGEAHNAMPSKSCQLAMQCALQQMAELRGFVAAEGVVLDLKIMLGKGTIVGNYVGSEELNHWEYLLTGNPFEQITDAEHSANPGDIVVSPEVWYEAGDMFEGVSVPNTNCHLLKSQTAPTIPSPLEKPYHLWLEHGQTMVSLLEPSVVDQLRELHGSWTRVGQSPDSTLRRLSKHDDCSTIFILIKEEVNDTKYVDANLEMMQKAFLACYQPLQRYGGMLRQFLMDDKGMVAILVFTGKESNSTYACRCALDVNAEMKKQSIACSIGVASGRVFCGPVGCPLRCEYAFVGDSVNLSARLMCKADTYTIITDRSTADSASRSIQFREHGSMSLKGKSGKIPTFEVMHWKSNNMQLVNASEQNFLTTDGKFDNLASFLPSSILDVIISHCKGGKSPNKGSVAAGYSVDILPPSSGSGNFSDSGRSIFGGGATSDHSSYMNFPSLLPSVLRQAVCIALKYSSNDRNDKRRRSIRLSSSNNDTIKQQSRKFEEWVDEVRAGALDHGGDLVSISSDRIVVLLFFTGALSVRHHDTNRGAVNKGPNRSKRSSSDGGTGGHETDLVKLLEEHSNIANISAKGPVPFDLSEVAMNAVGFLTRKSEKTKCGLGVGNVMTVMSSSPASGAFTHFGECIDLAHASLVQCEADSNCSAVCPADVLPILKDTQLLRPDSARPIASQWVTFELMDGGTAKYINPGLTVSLPFVRRFLTPKQLDVAVSSIQSYVYSPLVNLSMTGESLLRITTESQPMMASCAVIRSRLCSEANSSFFGKDSNAFSVVQKAIDDVTGDLPSGDSYVTNCNVSRGEMLLTCVIERDVATASYQMLQVSHKLSRRHPDTSVYISAGKVSFSTDNGVFYARGSCINRCHAMLKKKEFPREPIVCDIHCVTGSSMPWLVGFRPLNGVQEMGEWTLDSTKKGINEFAGGMLQGGGGTPATSEITEAQIGAMAALSGLAASVLPTGPTEDVESSLYFAPYEKIPVVAEDVYAKQKNIGHMEGRKELLEGLKTFAITQDMSTVLIEGEMGMGKSNLVTELRNVAEKLGIRAIHTVNLRKNRTYAFHTWSKVITTLLNPQGKRVGDAKKRVEQNELEDGDGVVGGRLSRIVEARENELETAESILWENLPSDFPPEKLHLLNNLLPYELSVDGGGEGGKDRRGEGGKSTRLDLYASIIANQCERGKPLVLIIEDWEYADSLSWKLLFVVQQLCTGNLMLVLTTSSKQAQDTNDLRYLKCNPDLVSVELHPLNTSSVKAIVTSLTGTEDVSSPLIRALSKASHGIPSLVDQIVRHFIDLNLIGGAGGIKKDEAEAILWELRDFVDVKSQMAKVAALRATTLNPPEAALLCVASIFESSPFSPVDIANYMIEEVVMPSGGKKQLKKFTINDVGECLANLTKRGFFSVDKTREKVEIGHDGKLKRHIQLELFMKPGLISDSTLRGNTSILAALHVKFANHLQIKHRHNLPEYYAEIANHYRAGHKSGKALKFLMLAADDATHMYAPYEALKLYGTYLKIAGTKKATQLRKEELQESRNKSSGKGCMSTGAVVAASQRESDTVSSAAYNSSSSGSDNLALSSLATMSAASAVATNSSAVATNSSTVEGGNAARAEDKDHAGIHGKAHQYGHIHRMMGEAYYYIGDLSHSQKHLEIALSFFGAAPGSSLFRGTVRRSTWAMRMYILAKGTKIKLKGGVGALSLQRGPELSEAERLLASERCQTWFKLTQIHYVKGDTVAYAYAAMQNLASSEYLGRSSELSNAITQFIPICSSVGYNLLAERFCRESVQMSESLDDQEASAYSIVGRAVYLSGSGQLVAALDMLTISSQVFEASGNVQAWWECLAMIYVNNVALGVFEEGLKVAEEGIEASMKVDNYTMINWFLEAKITSLLCLGRTREAYEVMGDGTITFGIESPFPGAGTGNASPGGVHTGGKRGSRGRASATSKARQNRQSARSSKVPRKGNGTTEEDLFLPELARSYAMEGKFDKAVEHALDYCNGPTTSWWHYSTFSCCAEVFTMSYLSSRMSGATIANKGHKELLRLAKDSIEKLRIMAKNFEAVKPEYFLAQGRYLCARSKGESGKKILAQAVYVSDNYTLLPVKARTCFEIAKSCNSESLVVRQFYAKNAHETFEGMGMTRMAMQATLISIRLKPSSMQPNFGQPEGNDIIDDENWRRMKNMPEGGEGRNGLNVKTEGIQLVGRDGELSLLSKKANMLRTDEGVGTVLIEGDAGFGKTALLTAFLSDFNSSFSSFATPLCGNALELEQEIPFHAWSGIICAYFGIGESEAVGITRHRIIAHLADTDNANLAALLNPFLPFNFDETEDIRIMEPTGKHLKTIDLIVSLLSHGTPYDDRSLIIVIDDAQWCDSSSWNLIAQICKRAQNLLLLVALRHIEGANNEVHYKEVLAGTGVEHLVLPTLPPHSIREYLCSLLQVPEVSDNLLELMEHKACSNLLYIQEAITSMAEDGLLVVEHGVCVLKAGGSSSSNEVDMPNSIGAVISSRIERLTAPQQQVLCCAACMGNEFKLSTLMLVHPAPDLLTSVQDDLKVLMQRNLIEPIGNVGRKARVDLQAVNDRRMRRQGSGKRESVMGSILLGGDDYEIDGHQMFQFVHKFTQETAYNRMLVSTRRQVHLAIAQLIESKHAGDIRSHYAVLADHYMKAERLDEAKHYLLNAGDTSIECCASREALKFFTKALEIIQMKSDRAEGVGGIGIAVEVRGGSRDDKKEANMLVGKEEEGHIYRQIGEAHYALSNMASAKQAISAALSCFGENVAGGQRLTRRIELHMNAYFCNRVARKAWAKNGDYFMDARSRLLNIEKSRAWYRLALITFMDNDPGLNMQCVVQGIYAAAKLGPSLELSNALSSMIPVLSSSGLDKYAETFSEAAMKMSQELQNKEAIAICAESRSLYLASKGNLQQSEEQLKSAKDICESIGDTRLWNECNSLLCATLHAMGKYREEYECSKTAVRITEQTTDKPTLIICLNNLVQALLAMGNYSEAKKAFERVDAEKFALLSGHTGKKNQKAGGGEGVNTEAEGGKEGKQEERRKRGRREKHSGEASRRHTQRLILLLSAGKIEECYIAAQKIMESSKYLVESSYWFNFEFFVVLAEIFGEFCRRLHLSKVTSKKELHQDSSAYDELSSYSVNSENEENWNVSEIGGCDFTKMIAYLKKVVAIVKEHKKNFVIAEPAYHYVNGLYNLYAGKLKVAKASFEKTYITGKPLQLLGLVTKSYLIIGTNTWTSKISTKNSVVGGAMYYSSLKNHPKSEQKEQVQNLQKAFLFARTCEMTELQATCKTVIERTVDSDISKESTYAHDDRVYREESSASGIDPDWGGSGRG</sequence>
<dbReference type="Proteomes" id="UP001165082">
    <property type="component" value="Unassembled WGS sequence"/>
</dbReference>
<dbReference type="Gene3D" id="1.25.40.10">
    <property type="entry name" value="Tetratricopeptide repeat domain"/>
    <property type="match status" value="1"/>
</dbReference>
<dbReference type="PROSITE" id="PS50125">
    <property type="entry name" value="GUANYLATE_CYCLASE_2"/>
    <property type="match status" value="2"/>
</dbReference>
<accession>A0A9W7F4J7</accession>
<dbReference type="GO" id="GO:0035556">
    <property type="term" value="P:intracellular signal transduction"/>
    <property type="evidence" value="ECO:0007669"/>
    <property type="project" value="InterPro"/>
</dbReference>
<dbReference type="GO" id="GO:0004016">
    <property type="term" value="F:adenylate cyclase activity"/>
    <property type="evidence" value="ECO:0007669"/>
    <property type="project" value="TreeGrafter"/>
</dbReference>
<evidence type="ECO:0000259" key="5">
    <source>
        <dbReference type="PROSITE" id="PS50125"/>
    </source>
</evidence>
<dbReference type="Pfam" id="PF00211">
    <property type="entry name" value="Guanylate_cyc"/>
    <property type="match status" value="1"/>
</dbReference>
<organism evidence="6 7">
    <name type="scientific">Triparma retinervis</name>
    <dbReference type="NCBI Taxonomy" id="2557542"/>
    <lineage>
        <taxon>Eukaryota</taxon>
        <taxon>Sar</taxon>
        <taxon>Stramenopiles</taxon>
        <taxon>Ochrophyta</taxon>
        <taxon>Bolidophyceae</taxon>
        <taxon>Parmales</taxon>
        <taxon>Triparmaceae</taxon>
        <taxon>Triparma</taxon>
    </lineage>
</organism>
<reference evidence="6" key="1">
    <citation type="submission" date="2022-07" db="EMBL/GenBank/DDBJ databases">
        <title>Genome analysis of Parmales, a sister group of diatoms, reveals the evolutionary specialization of diatoms from phago-mixotrophs to photoautotrophs.</title>
        <authorList>
            <person name="Ban H."/>
            <person name="Sato S."/>
            <person name="Yoshikawa S."/>
            <person name="Kazumasa Y."/>
            <person name="Nakamura Y."/>
            <person name="Ichinomiya M."/>
            <person name="Saitoh K."/>
            <person name="Sato N."/>
            <person name="Blanc-Mathieu R."/>
            <person name="Endo H."/>
            <person name="Kuwata A."/>
            <person name="Ogata H."/>
        </authorList>
    </citation>
    <scope>NUCLEOTIDE SEQUENCE</scope>
</reference>
<evidence type="ECO:0000256" key="1">
    <source>
        <dbReference type="ARBA" id="ARBA00022741"/>
    </source>
</evidence>
<evidence type="ECO:0000256" key="3">
    <source>
        <dbReference type="SAM" id="Coils"/>
    </source>
</evidence>
<keyword evidence="7" id="KW-1185">Reference proteome</keyword>
<name>A0A9W7F4J7_9STRA</name>
<feature type="domain" description="Guanylate cyclase" evidence="5">
    <location>
        <begin position="598"/>
        <end position="632"/>
    </location>
</feature>
<feature type="region of interest" description="Disordered" evidence="4">
    <location>
        <begin position="3626"/>
        <end position="3651"/>
    </location>
</feature>
<keyword evidence="2" id="KW-0067">ATP-binding</keyword>
<feature type="region of interest" description="Disordered" evidence="4">
    <location>
        <begin position="3332"/>
        <end position="3374"/>
    </location>
</feature>
<dbReference type="PANTHER" id="PTHR16305:SF28">
    <property type="entry name" value="GUANYLATE CYCLASE DOMAIN-CONTAINING PROTEIN"/>
    <property type="match status" value="1"/>
</dbReference>
<feature type="region of interest" description="Disordered" evidence="4">
    <location>
        <begin position="54"/>
        <end position="108"/>
    </location>
</feature>
<feature type="compositionally biased region" description="Low complexity" evidence="4">
    <location>
        <begin position="128"/>
        <end position="140"/>
    </location>
</feature>
<proteinExistence type="predicted"/>
<feature type="compositionally biased region" description="Polar residues" evidence="4">
    <location>
        <begin position="64"/>
        <end position="74"/>
    </location>
</feature>
<feature type="non-terminal residue" evidence="6">
    <location>
        <position position="1"/>
    </location>
</feature>
<keyword evidence="3" id="KW-0175">Coiled coil</keyword>
<comment type="caution">
    <text evidence="6">The sequence shown here is derived from an EMBL/GenBank/DDBJ whole genome shotgun (WGS) entry which is preliminary data.</text>
</comment>
<feature type="domain" description="Guanylate cyclase" evidence="5">
    <location>
        <begin position="242"/>
        <end position="410"/>
    </location>
</feature>
<dbReference type="Gene3D" id="3.30.70.1230">
    <property type="entry name" value="Nucleotide cyclase"/>
    <property type="match status" value="2"/>
</dbReference>
<feature type="region of interest" description="Disordered" evidence="4">
    <location>
        <begin position="1914"/>
        <end position="1937"/>
    </location>
</feature>
<feature type="region of interest" description="Disordered" evidence="4">
    <location>
        <begin position="122"/>
        <end position="145"/>
    </location>
</feature>